<dbReference type="RefSeq" id="XP_012940129.1">
    <property type="nucleotide sequence ID" value="XM_013084675.2"/>
</dbReference>
<accession>A0ABM1A3K1</accession>
<dbReference type="Gene3D" id="3.30.40.10">
    <property type="entry name" value="Zinc/RING finger domain, C3HC4 (zinc finger)"/>
    <property type="match status" value="1"/>
</dbReference>
<reference evidence="7" key="1">
    <citation type="submission" date="2025-08" db="UniProtKB">
        <authorList>
            <consortium name="RefSeq"/>
        </authorList>
    </citation>
    <scope>IDENTIFICATION</scope>
</reference>
<gene>
    <name evidence="7" type="primary">LOC101845177</name>
</gene>
<dbReference type="PROSITE" id="PS50089">
    <property type="entry name" value="ZF_RING_2"/>
    <property type="match status" value="1"/>
</dbReference>
<evidence type="ECO:0000256" key="3">
    <source>
        <dbReference type="PROSITE-ProRule" id="PRU00175"/>
    </source>
</evidence>
<organism evidence="6 7">
    <name type="scientific">Aplysia californica</name>
    <name type="common">California sea hare</name>
    <dbReference type="NCBI Taxonomy" id="6500"/>
    <lineage>
        <taxon>Eukaryota</taxon>
        <taxon>Metazoa</taxon>
        <taxon>Spiralia</taxon>
        <taxon>Lophotrochozoa</taxon>
        <taxon>Mollusca</taxon>
        <taxon>Gastropoda</taxon>
        <taxon>Heterobranchia</taxon>
        <taxon>Euthyneura</taxon>
        <taxon>Tectipleura</taxon>
        <taxon>Aplysiida</taxon>
        <taxon>Aplysioidea</taxon>
        <taxon>Aplysiidae</taxon>
        <taxon>Aplysia</taxon>
    </lineage>
</organism>
<evidence type="ECO:0000259" key="5">
    <source>
        <dbReference type="PROSITE" id="PS50089"/>
    </source>
</evidence>
<evidence type="ECO:0000313" key="6">
    <source>
        <dbReference type="Proteomes" id="UP000694888"/>
    </source>
</evidence>
<feature type="domain" description="RING-type" evidence="5">
    <location>
        <begin position="311"/>
        <end position="346"/>
    </location>
</feature>
<keyword evidence="1 3" id="KW-0863">Zinc-finger</keyword>
<dbReference type="Pfam" id="PF13920">
    <property type="entry name" value="zf-C3HC4_3"/>
    <property type="match status" value="1"/>
</dbReference>
<sequence>MASSRPHERSSTARPETDGSLKPRTSLDSCLDSGVQLASLLDDPDLQTLNNLGDEGQSESGSRDGAEHIPLASLPNDLDVSSFNEFGNEGQSEPGSGNGAEHIPATGSSAVYREGFLTADPETDGSLSGDNLQSVSDCSSFQLASLPDDLDEPSFNEIRNESQSEPDSGDGAEHIPLASLPDDLDVSSFNEIGNEGQSEPDSGDGAEHIPATVFSAFPQEGSYLSGDDSQSVGVGSDLQLAFLADDRHPDSEEGPSESASAEVAGHVPNMTRMSRAYDQHIPRDDGNYRGMTRDSQEERENRRIRIRNSHCKTCLGGTAETLNLPCRHVSYCKECAAIMKKCTICETIIDHYIDVLLS</sequence>
<feature type="compositionally biased region" description="Polar residues" evidence="4">
    <location>
        <begin position="79"/>
        <end position="95"/>
    </location>
</feature>
<feature type="region of interest" description="Disordered" evidence="4">
    <location>
        <begin position="280"/>
        <end position="301"/>
    </location>
</feature>
<evidence type="ECO:0000256" key="2">
    <source>
        <dbReference type="ARBA" id="ARBA00022833"/>
    </source>
</evidence>
<dbReference type="InterPro" id="IPR013083">
    <property type="entry name" value="Znf_RING/FYVE/PHD"/>
</dbReference>
<feature type="region of interest" description="Disordered" evidence="4">
    <location>
        <begin position="1"/>
        <end position="28"/>
    </location>
</feature>
<feature type="compositionally biased region" description="Polar residues" evidence="4">
    <location>
        <begin position="125"/>
        <end position="143"/>
    </location>
</feature>
<keyword evidence="1 3" id="KW-0479">Metal-binding</keyword>
<protein>
    <submittedName>
        <fullName evidence="7">Uncharacterized protein LOC101845177 isoform X1</fullName>
    </submittedName>
</protein>
<evidence type="ECO:0000313" key="7">
    <source>
        <dbReference type="RefSeq" id="XP_012940129.1"/>
    </source>
</evidence>
<name>A0ABM1A3K1_APLCA</name>
<evidence type="ECO:0000256" key="1">
    <source>
        <dbReference type="ARBA" id="ARBA00022771"/>
    </source>
</evidence>
<feature type="compositionally biased region" description="Polar residues" evidence="4">
    <location>
        <begin position="187"/>
        <end position="200"/>
    </location>
</feature>
<dbReference type="Proteomes" id="UP000694888">
    <property type="component" value="Unplaced"/>
</dbReference>
<feature type="compositionally biased region" description="Basic and acidic residues" evidence="4">
    <location>
        <begin position="1"/>
        <end position="21"/>
    </location>
</feature>
<keyword evidence="2" id="KW-0862">Zinc</keyword>
<feature type="region of interest" description="Disordered" evidence="4">
    <location>
        <begin position="42"/>
        <end position="208"/>
    </location>
</feature>
<proteinExistence type="predicted"/>
<dbReference type="InterPro" id="IPR001841">
    <property type="entry name" value="Znf_RING"/>
</dbReference>
<dbReference type="GeneID" id="101845177"/>
<keyword evidence="6" id="KW-1185">Reference proteome</keyword>
<evidence type="ECO:0000256" key="4">
    <source>
        <dbReference type="SAM" id="MobiDB-lite"/>
    </source>
</evidence>